<dbReference type="InterPro" id="IPR000182">
    <property type="entry name" value="GNAT_dom"/>
</dbReference>
<comment type="caution">
    <text evidence="2">The sequence shown here is derived from an EMBL/GenBank/DDBJ whole genome shotgun (WGS) entry which is preliminary data.</text>
</comment>
<evidence type="ECO:0000259" key="1">
    <source>
        <dbReference type="PROSITE" id="PS51186"/>
    </source>
</evidence>
<dbReference type="CDD" id="cd04301">
    <property type="entry name" value="NAT_SF"/>
    <property type="match status" value="1"/>
</dbReference>
<name>A0ABW0RUE8_9BURK</name>
<keyword evidence="2" id="KW-0808">Transferase</keyword>
<dbReference type="EMBL" id="JBHSMZ010000005">
    <property type="protein sequence ID" value="MFC5548461.1"/>
    <property type="molecule type" value="Genomic_DNA"/>
</dbReference>
<reference evidence="3" key="1">
    <citation type="journal article" date="2019" name="Int. J. Syst. Evol. Microbiol.">
        <title>The Global Catalogue of Microorganisms (GCM) 10K type strain sequencing project: providing services to taxonomists for standard genome sequencing and annotation.</title>
        <authorList>
            <consortium name="The Broad Institute Genomics Platform"/>
            <consortium name="The Broad Institute Genome Sequencing Center for Infectious Disease"/>
            <person name="Wu L."/>
            <person name="Ma J."/>
        </authorList>
    </citation>
    <scope>NUCLEOTIDE SEQUENCE [LARGE SCALE GENOMIC DNA]</scope>
    <source>
        <strain evidence="3">CGMCC 4.5798</strain>
    </source>
</reference>
<evidence type="ECO:0000313" key="2">
    <source>
        <dbReference type="EMBL" id="MFC5548461.1"/>
    </source>
</evidence>
<dbReference type="GO" id="GO:0016746">
    <property type="term" value="F:acyltransferase activity"/>
    <property type="evidence" value="ECO:0007669"/>
    <property type="project" value="UniProtKB-KW"/>
</dbReference>
<sequence length="148" mass="16760">MQSSLSFRPLSAPLPDKVLLAFRKDAGWSNHDTSAARDAGQPGSLVRWVTVESGKKRVAIARLELAPPQFCFVSDLIVLRACRGRGVGEWFMQQIEHHCRDMGIPRVLLQPMADNRAFYEKLDFVADPLVAGFLKKEIRPLQRRMLPF</sequence>
<dbReference type="Gene3D" id="3.40.630.30">
    <property type="match status" value="1"/>
</dbReference>
<dbReference type="Proteomes" id="UP001596086">
    <property type="component" value="Unassembled WGS sequence"/>
</dbReference>
<dbReference type="InterPro" id="IPR016181">
    <property type="entry name" value="Acyl_CoA_acyltransferase"/>
</dbReference>
<dbReference type="SUPFAM" id="SSF55729">
    <property type="entry name" value="Acyl-CoA N-acyltransferases (Nat)"/>
    <property type="match status" value="1"/>
</dbReference>
<organism evidence="2 3">
    <name type="scientific">Massilia aerilata</name>
    <dbReference type="NCBI Taxonomy" id="453817"/>
    <lineage>
        <taxon>Bacteria</taxon>
        <taxon>Pseudomonadati</taxon>
        <taxon>Pseudomonadota</taxon>
        <taxon>Betaproteobacteria</taxon>
        <taxon>Burkholderiales</taxon>
        <taxon>Oxalobacteraceae</taxon>
        <taxon>Telluria group</taxon>
        <taxon>Massilia</taxon>
    </lineage>
</organism>
<dbReference type="Pfam" id="PF00583">
    <property type="entry name" value="Acetyltransf_1"/>
    <property type="match status" value="1"/>
</dbReference>
<gene>
    <name evidence="2" type="ORF">ACFPO9_08025</name>
</gene>
<protein>
    <submittedName>
        <fullName evidence="2">GNAT family N-acetyltransferase</fullName>
        <ecNumber evidence="2">2.3.-.-</ecNumber>
    </submittedName>
</protein>
<dbReference type="PROSITE" id="PS51186">
    <property type="entry name" value="GNAT"/>
    <property type="match status" value="1"/>
</dbReference>
<keyword evidence="3" id="KW-1185">Reference proteome</keyword>
<evidence type="ECO:0000313" key="3">
    <source>
        <dbReference type="Proteomes" id="UP001596086"/>
    </source>
</evidence>
<proteinExistence type="predicted"/>
<accession>A0ABW0RUE8</accession>
<feature type="domain" description="N-acetyltransferase" evidence="1">
    <location>
        <begin position="5"/>
        <end position="148"/>
    </location>
</feature>
<dbReference type="RefSeq" id="WP_379769262.1">
    <property type="nucleotide sequence ID" value="NZ_JBHSMZ010000005.1"/>
</dbReference>
<keyword evidence="2" id="KW-0012">Acyltransferase</keyword>
<dbReference type="EC" id="2.3.-.-" evidence="2"/>